<organism evidence="1 2">
    <name type="scientific">Aspergillus tanneri</name>
    <dbReference type="NCBI Taxonomy" id="1220188"/>
    <lineage>
        <taxon>Eukaryota</taxon>
        <taxon>Fungi</taxon>
        <taxon>Dikarya</taxon>
        <taxon>Ascomycota</taxon>
        <taxon>Pezizomycotina</taxon>
        <taxon>Eurotiomycetes</taxon>
        <taxon>Eurotiomycetidae</taxon>
        <taxon>Eurotiales</taxon>
        <taxon>Aspergillaceae</taxon>
        <taxon>Aspergillus</taxon>
        <taxon>Aspergillus subgen. Circumdati</taxon>
    </lineage>
</organism>
<dbReference type="Proteomes" id="UP000324241">
    <property type="component" value="Unassembled WGS sequence"/>
</dbReference>
<reference evidence="1 2" key="1">
    <citation type="submission" date="2019-08" db="EMBL/GenBank/DDBJ databases">
        <title>The genome sequence of a newly discovered highly antifungal drug resistant Aspergillus species, Aspergillus tanneri NIH 1004.</title>
        <authorList>
            <person name="Mounaud S."/>
            <person name="Singh I."/>
            <person name="Joardar V."/>
            <person name="Pakala S."/>
            <person name="Pakala S."/>
            <person name="Venepally P."/>
            <person name="Chung J.K."/>
            <person name="Losada L."/>
            <person name="Nierman W.C."/>
        </authorList>
    </citation>
    <scope>NUCLEOTIDE SEQUENCE [LARGE SCALE GENOMIC DNA]</scope>
    <source>
        <strain evidence="1 2">NIH1004</strain>
    </source>
</reference>
<accession>A0A5M9M9U3</accession>
<dbReference type="GeneID" id="54334530"/>
<sequence>MNSGLSFKVEECGIYKAAKINLIGTMSNFTTVGPLKGSYHFYHKGVRSRPEWAYAEARRSVESNLGTFMAGLPDTTAVRCGDFVKGDLGGTIARQGEFLKLPSVTGAGSDTKNRNGVRSWEAWFDLHYEISIFFFDSALAPALPKGYSTDEVDAAIKAGTNGAIV</sequence>
<dbReference type="OrthoDB" id="5359830at2759"/>
<proteinExistence type="predicted"/>
<name>A0A5M9M9U3_9EURO</name>
<dbReference type="RefSeq" id="XP_033421055.1">
    <property type="nucleotide sequence ID" value="XM_033576391.1"/>
</dbReference>
<evidence type="ECO:0000313" key="2">
    <source>
        <dbReference type="Proteomes" id="UP000324241"/>
    </source>
</evidence>
<protein>
    <submittedName>
        <fullName evidence="1">Uncharacterized protein</fullName>
    </submittedName>
</protein>
<dbReference type="AlphaFoldDB" id="A0A5M9M9U3"/>
<dbReference type="VEuPathDB" id="FungiDB:EYZ11_012865"/>
<comment type="caution">
    <text evidence="1">The sequence shown here is derived from an EMBL/GenBank/DDBJ whole genome shotgun (WGS) entry which is preliminary data.</text>
</comment>
<dbReference type="EMBL" id="QUQM01000009">
    <property type="protein sequence ID" value="KAA8641693.1"/>
    <property type="molecule type" value="Genomic_DNA"/>
</dbReference>
<evidence type="ECO:0000313" key="1">
    <source>
        <dbReference type="EMBL" id="KAA8641693.1"/>
    </source>
</evidence>
<gene>
    <name evidence="1" type="ORF">ATNIH1004_011829</name>
</gene>